<accession>A0A8J3R9P5</accession>
<dbReference type="RefSeq" id="WP_204016060.1">
    <property type="nucleotide sequence ID" value="NZ_BOOG01000021.1"/>
</dbReference>
<dbReference type="AlphaFoldDB" id="A0A8J3R9P5"/>
<evidence type="ECO:0000313" key="3">
    <source>
        <dbReference type="Proteomes" id="UP000610966"/>
    </source>
</evidence>
<reference evidence="2" key="1">
    <citation type="submission" date="2021-01" db="EMBL/GenBank/DDBJ databases">
        <title>Whole genome shotgun sequence of Sphaerimonospora thailandensis NBRC 107569.</title>
        <authorList>
            <person name="Komaki H."/>
            <person name="Tamura T."/>
        </authorList>
    </citation>
    <scope>NUCLEOTIDE SEQUENCE</scope>
    <source>
        <strain evidence="2">NBRC 107569</strain>
    </source>
</reference>
<proteinExistence type="predicted"/>
<comment type="caution">
    <text evidence="2">The sequence shown here is derived from an EMBL/GenBank/DDBJ whole genome shotgun (WGS) entry which is preliminary data.</text>
</comment>
<name>A0A8J3R9P5_9ACTN</name>
<gene>
    <name evidence="2" type="ORF">Mth01_25940</name>
</gene>
<dbReference type="Proteomes" id="UP000610966">
    <property type="component" value="Unassembled WGS sequence"/>
</dbReference>
<evidence type="ECO:0000313" key="2">
    <source>
        <dbReference type="EMBL" id="GIH70341.1"/>
    </source>
</evidence>
<dbReference type="EMBL" id="BOOG01000021">
    <property type="protein sequence ID" value="GIH70341.1"/>
    <property type="molecule type" value="Genomic_DNA"/>
</dbReference>
<feature type="region of interest" description="Disordered" evidence="1">
    <location>
        <begin position="80"/>
        <end position="106"/>
    </location>
</feature>
<evidence type="ECO:0000256" key="1">
    <source>
        <dbReference type="SAM" id="MobiDB-lite"/>
    </source>
</evidence>
<protein>
    <submittedName>
        <fullName evidence="2">Uncharacterized protein</fullName>
    </submittedName>
</protein>
<sequence length="129" mass="14341">MADIELDGSGLLDIVKALDGAERQAANRAYEVVEKHAKELRNEWRDNARDTARRHGRHYPKAITAEQIPAKDAVEWEVGPEEMREQGGMGRGFEYGGPRQPPHLDGARATVKVEPGFIAALDEIARDLL</sequence>
<keyword evidence="3" id="KW-1185">Reference proteome</keyword>
<organism evidence="2 3">
    <name type="scientific">Sphaerimonospora thailandensis</name>
    <dbReference type="NCBI Taxonomy" id="795644"/>
    <lineage>
        <taxon>Bacteria</taxon>
        <taxon>Bacillati</taxon>
        <taxon>Actinomycetota</taxon>
        <taxon>Actinomycetes</taxon>
        <taxon>Streptosporangiales</taxon>
        <taxon>Streptosporangiaceae</taxon>
        <taxon>Sphaerimonospora</taxon>
    </lineage>
</organism>